<keyword evidence="3" id="KW-0812">Transmembrane</keyword>
<feature type="compositionally biased region" description="Basic residues" evidence="2">
    <location>
        <begin position="515"/>
        <end position="525"/>
    </location>
</feature>
<feature type="transmembrane region" description="Helical" evidence="3">
    <location>
        <begin position="95"/>
        <end position="115"/>
    </location>
</feature>
<dbReference type="Proteomes" id="UP000313359">
    <property type="component" value="Unassembled WGS sequence"/>
</dbReference>
<reference evidence="4" key="1">
    <citation type="journal article" date="2018" name="Genome Biol. Evol.">
        <title>Genomics and development of Lentinus tigrinus, a white-rot wood-decaying mushroom with dimorphic fruiting bodies.</title>
        <authorList>
            <person name="Wu B."/>
            <person name="Xu Z."/>
            <person name="Knudson A."/>
            <person name="Carlson A."/>
            <person name="Chen N."/>
            <person name="Kovaka S."/>
            <person name="LaButti K."/>
            <person name="Lipzen A."/>
            <person name="Pennachio C."/>
            <person name="Riley R."/>
            <person name="Schakwitz W."/>
            <person name="Umezawa K."/>
            <person name="Ohm R.A."/>
            <person name="Grigoriev I.V."/>
            <person name="Nagy L.G."/>
            <person name="Gibbons J."/>
            <person name="Hibbett D."/>
        </authorList>
    </citation>
    <scope>NUCLEOTIDE SEQUENCE [LARGE SCALE GENOMIC DNA]</scope>
    <source>
        <strain evidence="4">ALCF2SS1-6</strain>
    </source>
</reference>
<dbReference type="EMBL" id="ML122271">
    <property type="protein sequence ID" value="RPD59160.1"/>
    <property type="molecule type" value="Genomic_DNA"/>
</dbReference>
<keyword evidence="3" id="KW-0472">Membrane</keyword>
<feature type="transmembrane region" description="Helical" evidence="3">
    <location>
        <begin position="27"/>
        <end position="47"/>
    </location>
</feature>
<gene>
    <name evidence="4" type="ORF">L227DRAFT_654179</name>
</gene>
<protein>
    <submittedName>
        <fullName evidence="4">Uncharacterized protein</fullName>
    </submittedName>
</protein>
<evidence type="ECO:0000256" key="2">
    <source>
        <dbReference type="SAM" id="MobiDB-lite"/>
    </source>
</evidence>
<feature type="transmembrane region" description="Helical" evidence="3">
    <location>
        <begin position="59"/>
        <end position="83"/>
    </location>
</feature>
<feature type="compositionally biased region" description="Polar residues" evidence="2">
    <location>
        <begin position="616"/>
        <end position="632"/>
    </location>
</feature>
<feature type="region of interest" description="Disordered" evidence="2">
    <location>
        <begin position="610"/>
        <end position="632"/>
    </location>
</feature>
<evidence type="ECO:0000313" key="5">
    <source>
        <dbReference type="Proteomes" id="UP000313359"/>
    </source>
</evidence>
<keyword evidence="5" id="KW-1185">Reference proteome</keyword>
<dbReference type="OrthoDB" id="2763914at2759"/>
<keyword evidence="1" id="KW-0175">Coiled coil</keyword>
<proteinExistence type="predicted"/>
<evidence type="ECO:0000256" key="1">
    <source>
        <dbReference type="SAM" id="Coils"/>
    </source>
</evidence>
<evidence type="ECO:0000256" key="3">
    <source>
        <dbReference type="SAM" id="Phobius"/>
    </source>
</evidence>
<feature type="compositionally biased region" description="Polar residues" evidence="2">
    <location>
        <begin position="493"/>
        <end position="502"/>
    </location>
</feature>
<feature type="region of interest" description="Disordered" evidence="2">
    <location>
        <begin position="378"/>
        <end position="418"/>
    </location>
</feature>
<sequence>MAVATTPHHYRLYTSSRLAAVIEADNLVAILLRIYIVLGITFSALLLRRTVYRCSAMVIGLVRTVFSVVLTHLFVLVLTVGLGHIGVHGISSSHTALFFVHAPLGIFWYTLFTLLRTLSASRKTRAAESAPAYDAATVQKLLTLLRQAESQTRNYRQCCNRYKSSHQKLTKTVDNLRARIAGYVTFVSELSYALKCADETREGLVQQLAQKDKVLRDKDATVVDLEKVIEELSTDLAAMRSLAADKEAEIKAIKIARDEARAKRRQAKDLLKAVNARIHQLERMVKAQQVSLDAASVKDTKQASTIKQQDNKLAAQKVIIQALKASHKEVSLRSDAQGKTIEELNTKVKTLEEQLAVKSDVTQFSTPAERQTVATKDQQQELTMQATTQEVAQSPTAQLQSHSTTTPSTTSTPLPAPQSQLYGAELDAARREIVDLKCEVARCTETNAELVDELHTRKAEWMAREQELLARDRAMQEEIARLRLIVQQAGLSAATSTESVVKTSAEDVSPSKSPKSGKKTRKHAPKMVEDKENVAPRSPSPTCDRPTKSILPSATLTDVFTADCSSTVTPTAPRVPSANSIRSGMALASDSLANVVLSSSSKLLSNIDLDLPPATPVSSPRRSAEPQSPTLPEIVVSSSSQLLCRQDLEDLPAASPWTTPLKPASHSQLLVDSPMNMIASSSSQLICRQGLDLPPASPWSTPLKSEIRCQQVESSPMNMLASSSSQLLCRQALDLPALSPLSTPVRSSGHLGAPSPMNMVASSSSQLLCRQALDSLPSMTLSP</sequence>
<keyword evidence="3" id="KW-1133">Transmembrane helix</keyword>
<name>A0A5C2S657_9APHY</name>
<dbReference type="AlphaFoldDB" id="A0A5C2S657"/>
<feature type="coiled-coil region" evidence="1">
    <location>
        <begin position="334"/>
        <end position="361"/>
    </location>
</feature>
<feature type="coiled-coil region" evidence="1">
    <location>
        <begin position="222"/>
        <end position="284"/>
    </location>
</feature>
<feature type="compositionally biased region" description="Polar residues" evidence="2">
    <location>
        <begin position="378"/>
        <end position="397"/>
    </location>
</feature>
<organism evidence="4 5">
    <name type="scientific">Lentinus tigrinus ALCF2SS1-6</name>
    <dbReference type="NCBI Taxonomy" id="1328759"/>
    <lineage>
        <taxon>Eukaryota</taxon>
        <taxon>Fungi</taxon>
        <taxon>Dikarya</taxon>
        <taxon>Basidiomycota</taxon>
        <taxon>Agaricomycotina</taxon>
        <taxon>Agaricomycetes</taxon>
        <taxon>Polyporales</taxon>
        <taxon>Polyporaceae</taxon>
        <taxon>Lentinus</taxon>
    </lineage>
</organism>
<feature type="compositionally biased region" description="Low complexity" evidence="2">
    <location>
        <begin position="398"/>
        <end position="418"/>
    </location>
</feature>
<evidence type="ECO:0000313" key="4">
    <source>
        <dbReference type="EMBL" id="RPD59160.1"/>
    </source>
</evidence>
<feature type="region of interest" description="Disordered" evidence="2">
    <location>
        <begin position="493"/>
        <end position="550"/>
    </location>
</feature>
<accession>A0A5C2S657</accession>